<evidence type="ECO:0000259" key="10">
    <source>
        <dbReference type="PROSITE" id="PS50011"/>
    </source>
</evidence>
<evidence type="ECO:0000256" key="1">
    <source>
        <dbReference type="ARBA" id="ARBA00012513"/>
    </source>
</evidence>
<dbReference type="SMART" id="SM00220">
    <property type="entry name" value="S_TKc"/>
    <property type="match status" value="1"/>
</dbReference>
<evidence type="ECO:0000256" key="9">
    <source>
        <dbReference type="SAM" id="MobiDB-lite"/>
    </source>
</evidence>
<dbReference type="AlphaFoldDB" id="A0A168EG11"/>
<dbReference type="GO" id="GO:0050684">
    <property type="term" value="P:regulation of mRNA processing"/>
    <property type="evidence" value="ECO:0007669"/>
    <property type="project" value="TreeGrafter"/>
</dbReference>
<dbReference type="GO" id="GO:0005524">
    <property type="term" value="F:ATP binding"/>
    <property type="evidence" value="ECO:0007669"/>
    <property type="project" value="UniProtKB-KW"/>
</dbReference>
<dbReference type="PANTHER" id="PTHR47634">
    <property type="entry name" value="PROTEIN KINASE DOMAIN-CONTAINING PROTEIN-RELATED"/>
    <property type="match status" value="1"/>
</dbReference>
<evidence type="ECO:0000313" key="12">
    <source>
        <dbReference type="Proteomes" id="UP000076863"/>
    </source>
</evidence>
<organism evidence="11 12">
    <name type="scientific">Beauveria brongniartii RCEF 3172</name>
    <dbReference type="NCBI Taxonomy" id="1081107"/>
    <lineage>
        <taxon>Eukaryota</taxon>
        <taxon>Fungi</taxon>
        <taxon>Dikarya</taxon>
        <taxon>Ascomycota</taxon>
        <taxon>Pezizomycotina</taxon>
        <taxon>Sordariomycetes</taxon>
        <taxon>Hypocreomycetidae</taxon>
        <taxon>Hypocreales</taxon>
        <taxon>Cordycipitaceae</taxon>
        <taxon>Beauveria</taxon>
        <taxon>Beauveria brongniartii</taxon>
    </lineage>
</organism>
<dbReference type="Proteomes" id="UP000076863">
    <property type="component" value="Unassembled WGS sequence"/>
</dbReference>
<dbReference type="GO" id="GO:0004674">
    <property type="term" value="F:protein serine/threonine kinase activity"/>
    <property type="evidence" value="ECO:0007669"/>
    <property type="project" value="UniProtKB-KW"/>
</dbReference>
<keyword evidence="2" id="KW-0723">Serine/threonine-protein kinase</keyword>
<protein>
    <recommendedName>
        <fullName evidence="1">non-specific serine/threonine protein kinase</fullName>
        <ecNumber evidence="1">2.7.11.1</ecNumber>
    </recommendedName>
</protein>
<evidence type="ECO:0000256" key="6">
    <source>
        <dbReference type="ARBA" id="ARBA00022840"/>
    </source>
</evidence>
<feature type="compositionally biased region" description="Polar residues" evidence="9">
    <location>
        <begin position="952"/>
        <end position="966"/>
    </location>
</feature>
<dbReference type="InterPro" id="IPR051334">
    <property type="entry name" value="SRPK"/>
</dbReference>
<sequence>MASILRWAQHLTRKTPLQPVRFPTAGFDSIPELAFLEEEQFDEFKEGKYFPVQIGHVYASKYQVLGKLGFGSTSTVWLARDLESHNHVTLKMYTSDNTHQHEFDIYETIRKVKSSHPGRRHVRSALDKFALQSPAGKQHYCLVQTPLWDSWRDLPRRNPTNRFTEDLLKAGLWELLLGLDYLHAECKLVHTDIKADNIHSELVDKQLFEAFTQAELETPTPRKYINGFPIYLSRKFGLPRELGNVILSDFGAAVRGDERRNHDAQPNVYRSPEVMLKVPWSYPVDIWNVGVMIWDLFEGKHLFYGDDPSGEGYLTRAHLAEVIGMLGPPPLDLLQRGQWKAGIPIVEGLSLEASEENLEGSSKEKFLNFIHLCQVKYSGTLQNTWLLHKALKAKVEQYISDDDGGYGFPFLDTVSSDATGQLDLKWGFLSNDFGVGSEDSLKVYLEILKSIERIDDVFGEFSLGQLQRIYDLYVVIALKHAVEKDSVAATKRLKEFFEDSCIFVSDSEDTVKGGLSNYVWRGPVKMWKKPALQPLYKRTVGDKLTFIEKLFHQTLEIPSASLDDIIDELNPIREDDEGTENIMELYKYLDKLRYSVTNMRVTGPRGWYKTSDTLWSSSAPIRGKVTLDAHYEDLESFFVSKIGVKSLTLDMVYDELVQVPQSISMDDITVSLLALSNFLRDESATRDPDPLRVAKILPIKYGNNKPVLQSAEADFAIADCVHLQEHFGGKVALLNFDLEDIHRLRPLLSWLGLESRFLSNSVREITSVPPESGNMVTASGRDLHRKAYYILRVAATYGSPKYQDDPDELYQLLRDAETLETNDIHVTLQLSQKGNTIPIEDPSPNIHIVESNSGLKFYLPKKKKVQSVAFSSVLPRKLLWWLKGYPDGRVEDREDVAAISALSLVLSCDVRVLDEILTRQGILQTDVDNVDEFDDDSEEDDEEDDGALPPDAQSQTETLTEETAQSHMRGERVAFSEPPLRPQLRDSSHRGSFPPQRSMQDPSLTPDLFSTTQTVHLPTSSLVTVSNDRYRAILERVVNSARVASFPSRGSPGVFNMDSLRGVLFSDVGTSSFHGYEVGQAYSSNTQLERDLKVGAAGELYVFELLSSLHLPGWGRNNWQSRIRTWVNVHPDYTDLEPWNNRETSDFVYEDTSGEFTAHLVDRGYLSSAE</sequence>
<name>A0A168EG11_9HYPO</name>
<dbReference type="GO" id="GO:0005634">
    <property type="term" value="C:nucleus"/>
    <property type="evidence" value="ECO:0007669"/>
    <property type="project" value="TreeGrafter"/>
</dbReference>
<dbReference type="InterPro" id="IPR000719">
    <property type="entry name" value="Prot_kinase_dom"/>
</dbReference>
<reference evidence="11 12" key="1">
    <citation type="journal article" date="2016" name="Genome Biol. Evol.">
        <title>Divergent and convergent evolution of fungal pathogenicity.</title>
        <authorList>
            <person name="Shang Y."/>
            <person name="Xiao G."/>
            <person name="Zheng P."/>
            <person name="Cen K."/>
            <person name="Zhan S."/>
            <person name="Wang C."/>
        </authorList>
    </citation>
    <scope>NUCLEOTIDE SEQUENCE [LARGE SCALE GENOMIC DNA]</scope>
    <source>
        <strain evidence="11 12">RCEF 3172</strain>
    </source>
</reference>
<dbReference type="Gene3D" id="3.30.200.20">
    <property type="entry name" value="Phosphorylase Kinase, domain 1"/>
    <property type="match status" value="1"/>
</dbReference>
<keyword evidence="6" id="KW-0067">ATP-binding</keyword>
<dbReference type="GO" id="GO:0000245">
    <property type="term" value="P:spliceosomal complex assembly"/>
    <property type="evidence" value="ECO:0007669"/>
    <property type="project" value="TreeGrafter"/>
</dbReference>
<dbReference type="Pfam" id="PF00069">
    <property type="entry name" value="Pkinase"/>
    <property type="match status" value="1"/>
</dbReference>
<dbReference type="Gene3D" id="1.10.510.10">
    <property type="entry name" value="Transferase(Phosphotransferase) domain 1"/>
    <property type="match status" value="1"/>
</dbReference>
<accession>A0A168EG11</accession>
<comment type="caution">
    <text evidence="11">The sequence shown here is derived from an EMBL/GenBank/DDBJ whole genome shotgun (WGS) entry which is preliminary data.</text>
</comment>
<evidence type="ECO:0000256" key="2">
    <source>
        <dbReference type="ARBA" id="ARBA00022527"/>
    </source>
</evidence>
<comment type="catalytic activity">
    <reaction evidence="7">
        <text>L-threonyl-[protein] + ATP = O-phospho-L-threonyl-[protein] + ADP + H(+)</text>
        <dbReference type="Rhea" id="RHEA:46608"/>
        <dbReference type="Rhea" id="RHEA-COMP:11060"/>
        <dbReference type="Rhea" id="RHEA-COMP:11605"/>
        <dbReference type="ChEBI" id="CHEBI:15378"/>
        <dbReference type="ChEBI" id="CHEBI:30013"/>
        <dbReference type="ChEBI" id="CHEBI:30616"/>
        <dbReference type="ChEBI" id="CHEBI:61977"/>
        <dbReference type="ChEBI" id="CHEBI:456216"/>
        <dbReference type="EC" id="2.7.11.1"/>
    </reaction>
</comment>
<keyword evidence="5 11" id="KW-0418">Kinase</keyword>
<feature type="domain" description="Protein kinase" evidence="10">
    <location>
        <begin position="62"/>
        <end position="411"/>
    </location>
</feature>
<dbReference type="EC" id="2.7.11.1" evidence="1"/>
<dbReference type="OrthoDB" id="1262810at2759"/>
<evidence type="ECO:0000256" key="3">
    <source>
        <dbReference type="ARBA" id="ARBA00022679"/>
    </source>
</evidence>
<feature type="compositionally biased region" description="Polar residues" evidence="9">
    <location>
        <begin position="995"/>
        <end position="1009"/>
    </location>
</feature>
<keyword evidence="12" id="KW-1185">Reference proteome</keyword>
<dbReference type="SUPFAM" id="SSF56112">
    <property type="entry name" value="Protein kinase-like (PK-like)"/>
    <property type="match status" value="1"/>
</dbReference>
<comment type="catalytic activity">
    <reaction evidence="8">
        <text>L-seryl-[protein] + ATP = O-phospho-L-seryl-[protein] + ADP + H(+)</text>
        <dbReference type="Rhea" id="RHEA:17989"/>
        <dbReference type="Rhea" id="RHEA-COMP:9863"/>
        <dbReference type="Rhea" id="RHEA-COMP:11604"/>
        <dbReference type="ChEBI" id="CHEBI:15378"/>
        <dbReference type="ChEBI" id="CHEBI:29999"/>
        <dbReference type="ChEBI" id="CHEBI:30616"/>
        <dbReference type="ChEBI" id="CHEBI:83421"/>
        <dbReference type="ChEBI" id="CHEBI:456216"/>
        <dbReference type="EC" id="2.7.11.1"/>
    </reaction>
</comment>
<evidence type="ECO:0000256" key="4">
    <source>
        <dbReference type="ARBA" id="ARBA00022741"/>
    </source>
</evidence>
<dbReference type="PROSITE" id="PS50011">
    <property type="entry name" value="PROTEIN_KINASE_DOM"/>
    <property type="match status" value="1"/>
</dbReference>
<keyword evidence="4" id="KW-0547">Nucleotide-binding</keyword>
<evidence type="ECO:0000313" key="11">
    <source>
        <dbReference type="EMBL" id="KZZ98757.1"/>
    </source>
</evidence>
<feature type="compositionally biased region" description="Acidic residues" evidence="9">
    <location>
        <begin position="928"/>
        <end position="946"/>
    </location>
</feature>
<gene>
    <name evidence="11" type="ORF">BBO_09518</name>
</gene>
<keyword evidence="3" id="KW-0808">Transferase</keyword>
<evidence type="ECO:0000256" key="7">
    <source>
        <dbReference type="ARBA" id="ARBA00047899"/>
    </source>
</evidence>
<evidence type="ECO:0000256" key="5">
    <source>
        <dbReference type="ARBA" id="ARBA00022777"/>
    </source>
</evidence>
<proteinExistence type="predicted"/>
<dbReference type="InterPro" id="IPR011009">
    <property type="entry name" value="Kinase-like_dom_sf"/>
</dbReference>
<feature type="region of interest" description="Disordered" evidence="9">
    <location>
        <begin position="928"/>
        <end position="1009"/>
    </location>
</feature>
<dbReference type="GO" id="GO:0005737">
    <property type="term" value="C:cytoplasm"/>
    <property type="evidence" value="ECO:0007669"/>
    <property type="project" value="TreeGrafter"/>
</dbReference>
<dbReference type="EMBL" id="AZHA01000107">
    <property type="protein sequence ID" value="KZZ98757.1"/>
    <property type="molecule type" value="Genomic_DNA"/>
</dbReference>
<dbReference type="PANTHER" id="PTHR47634:SF9">
    <property type="entry name" value="PROTEIN KINASE DOMAIN-CONTAINING PROTEIN-RELATED"/>
    <property type="match status" value="1"/>
</dbReference>
<evidence type="ECO:0000256" key="8">
    <source>
        <dbReference type="ARBA" id="ARBA00048679"/>
    </source>
</evidence>